<keyword evidence="1" id="KW-0966">Cell projection</keyword>
<evidence type="ECO:0000313" key="2">
    <source>
        <dbReference type="Proteomes" id="UP001317629"/>
    </source>
</evidence>
<keyword evidence="2" id="KW-1185">Reference proteome</keyword>
<dbReference type="Pfam" id="PF07309">
    <property type="entry name" value="FlaF"/>
    <property type="match status" value="1"/>
</dbReference>
<evidence type="ECO:0000313" key="1">
    <source>
        <dbReference type="EMBL" id="BDV33014.1"/>
    </source>
</evidence>
<dbReference type="RefSeq" id="WP_202074083.1">
    <property type="nucleotide sequence ID" value="NZ_AP027142.1"/>
</dbReference>
<name>A0ABM8E561_9HYPH</name>
<protein>
    <submittedName>
        <fullName evidence="1">Flagellar FlaF family protein</fullName>
    </submittedName>
</protein>
<dbReference type="Proteomes" id="UP001317629">
    <property type="component" value="Chromosome"/>
</dbReference>
<keyword evidence="1" id="KW-0969">Cilium</keyword>
<organism evidence="1 2">
    <name type="scientific">Methylocystis iwaonis</name>
    <dbReference type="NCBI Taxonomy" id="2885079"/>
    <lineage>
        <taxon>Bacteria</taxon>
        <taxon>Pseudomonadati</taxon>
        <taxon>Pseudomonadota</taxon>
        <taxon>Alphaproteobacteria</taxon>
        <taxon>Hyphomicrobiales</taxon>
        <taxon>Methylocystaceae</taxon>
        <taxon>Methylocystis</taxon>
    </lineage>
</organism>
<dbReference type="EMBL" id="AP027142">
    <property type="protein sequence ID" value="BDV33014.1"/>
    <property type="molecule type" value="Genomic_DNA"/>
</dbReference>
<keyword evidence="1" id="KW-0282">Flagellum</keyword>
<reference evidence="1 2" key="1">
    <citation type="journal article" date="2023" name="Int. J. Syst. Evol. Microbiol.">
        <title>Methylocystis iwaonis sp. nov., a type II methane-oxidizing bacterium from surface soil of a rice paddy field in Japan, and emended description of the genus Methylocystis (ex Whittenbury et al. 1970) Bowman et al. 1993.</title>
        <authorList>
            <person name="Kaise H."/>
            <person name="Sawadogo J.B."/>
            <person name="Alam M.S."/>
            <person name="Ueno C."/>
            <person name="Dianou D."/>
            <person name="Shinjo R."/>
            <person name="Asakawa S."/>
        </authorList>
    </citation>
    <scope>NUCLEOTIDE SEQUENCE [LARGE SCALE GENOMIC DNA]</scope>
    <source>
        <strain evidence="1 2">SS37A-Re</strain>
    </source>
</reference>
<proteinExistence type="predicted"/>
<dbReference type="NCBIfam" id="NF009434">
    <property type="entry name" value="PRK12793.1"/>
    <property type="match status" value="1"/>
</dbReference>
<sequence>MYQRLYNEIASDSYTAARQREKELLEKGVKLLSMARIRGVKTTESFEATHFVRSLWTTFILDLSNDENRLPDSLRASLISIGLWVLRELDKIDSGESANFDGVIEINRMIADGLQ</sequence>
<gene>
    <name evidence="1" type="ORF">SS37A_05430</name>
</gene>
<accession>A0ABM8E561</accession>
<dbReference type="InterPro" id="IPR010845">
    <property type="entry name" value="FlaF"/>
</dbReference>